<evidence type="ECO:0000313" key="3">
    <source>
        <dbReference type="Proteomes" id="UP000219439"/>
    </source>
</evidence>
<evidence type="ECO:0000313" key="2">
    <source>
        <dbReference type="EMBL" id="SNZ05351.1"/>
    </source>
</evidence>
<name>A0A285NCF5_9HYPH</name>
<organism evidence="2 3">
    <name type="scientific">Cohaesibacter gelatinilyticus</name>
    <dbReference type="NCBI Taxonomy" id="372072"/>
    <lineage>
        <taxon>Bacteria</taxon>
        <taxon>Pseudomonadati</taxon>
        <taxon>Pseudomonadota</taxon>
        <taxon>Alphaproteobacteria</taxon>
        <taxon>Hyphomicrobiales</taxon>
        <taxon>Cohaesibacteraceae</taxon>
    </lineage>
</organism>
<protein>
    <submittedName>
        <fullName evidence="2">Aminoglycoside phosphotransferase family enzyme</fullName>
    </submittedName>
</protein>
<dbReference type="Proteomes" id="UP000219439">
    <property type="component" value="Unassembled WGS sequence"/>
</dbReference>
<keyword evidence="3" id="KW-1185">Reference proteome</keyword>
<dbReference type="GO" id="GO:0016740">
    <property type="term" value="F:transferase activity"/>
    <property type="evidence" value="ECO:0007669"/>
    <property type="project" value="UniProtKB-KW"/>
</dbReference>
<evidence type="ECO:0000256" key="1">
    <source>
        <dbReference type="SAM" id="MobiDB-lite"/>
    </source>
</evidence>
<proteinExistence type="predicted"/>
<dbReference type="SUPFAM" id="SSF56112">
    <property type="entry name" value="Protein kinase-like (PK-like)"/>
    <property type="match status" value="1"/>
</dbReference>
<sequence>MGSPVNHITDANQRDTSSKNVLSCPLELPEASEPSKPPCPLDDQKETLVFLGKSKSYGLETSVDRLGLVDSILYFTEQHTYRIRRSRPMGCRDELDVAQRGILAQAELNFGKTTSPGIYLCLRPVLRGPNTLKLGEGVQQIDGFQAPEGWVLIDWLVQMQRYDYNQTFDKIGGLEDLSLDDCCSLAQYLVDLHSWSTSYDQENWGEWLEAHLKSFGKRPQLFAPQPGLRGLKASLDQALQLNEQLKPLLHMRARHGQVQALHGNMRLANFVSQDGVPQLINPRLVDNSPQRGDCLFDIAGLLIDLWSQGQREASNWIFSRYFGSLLDNSNLDGLRALSLMMFVRSIDRALAICPIDEACRSGARCSLASAFEGFVRTAMESLLEEPKILIVLGGPDSKMKTEFAQSLSPALGRMPGGLWLSTNHEKTLLDPSGHQQTRHQAGLYDLVHEYMLEKARYGLEANFSVLLEWGALHPACLNAMGQFAVATEAVLVPIWLTDNKETVKSNRLAEAGWTILDASMEIEDMLHRAHGLLGKACDRGFPGILH</sequence>
<dbReference type="AlphaFoldDB" id="A0A285NCF5"/>
<reference evidence="2 3" key="1">
    <citation type="submission" date="2017-09" db="EMBL/GenBank/DDBJ databases">
        <authorList>
            <person name="Ehlers B."/>
            <person name="Leendertz F.H."/>
        </authorList>
    </citation>
    <scope>NUCLEOTIDE SEQUENCE [LARGE SCALE GENOMIC DNA]</scope>
    <source>
        <strain evidence="2 3">DSM 18289</strain>
    </source>
</reference>
<dbReference type="InterPro" id="IPR011009">
    <property type="entry name" value="Kinase-like_dom_sf"/>
</dbReference>
<feature type="region of interest" description="Disordered" evidence="1">
    <location>
        <begin position="1"/>
        <end position="22"/>
    </location>
</feature>
<accession>A0A285NCF5</accession>
<gene>
    <name evidence="2" type="ORF">SAMN06265368_0097</name>
</gene>
<keyword evidence="2" id="KW-0808">Transferase</keyword>
<dbReference type="EMBL" id="OBEL01000001">
    <property type="protein sequence ID" value="SNZ05351.1"/>
    <property type="molecule type" value="Genomic_DNA"/>
</dbReference>